<gene>
    <name evidence="1" type="ORF">OOJ96_17975</name>
</gene>
<sequence length="141" mass="15976">MIRDIQNRDLEPVLDIWLQASIQAHHFIPAEFWCNQLEAMREIYLPGAMSRVFEEKGSVAGFYSVHQDTLAALFVSPERQGHGIGKQLLTDAMASRSILQLTVYSANTPAIGFYQSQGFVVLDEQPDEHTGHLEKLMRWCA</sequence>
<reference evidence="1" key="1">
    <citation type="submission" date="2022-11" db="EMBL/GenBank/DDBJ databases">
        <title>Draft genome sequences of strains of Pseudomonas imrae sp. nov.</title>
        <authorList>
            <person name="Salva Serra F."/>
            <person name="Nimje P."/>
            <person name="Moore E.R.B."/>
            <person name="Marathe N.P."/>
        </authorList>
    </citation>
    <scope>NUCLEOTIDE SEQUENCE</scope>
    <source>
        <strain evidence="1">15FMM2</strain>
    </source>
</reference>
<accession>A0ACC7PI80</accession>
<protein>
    <submittedName>
        <fullName evidence="1">N-acetyltransferase</fullName>
        <ecNumber evidence="1">2.3.1.-</ecNumber>
    </submittedName>
</protein>
<evidence type="ECO:0000313" key="1">
    <source>
        <dbReference type="EMBL" id="MFO2479295.1"/>
    </source>
</evidence>
<comment type="caution">
    <text evidence="1">The sequence shown here is derived from an EMBL/GenBank/DDBJ whole genome shotgun (WGS) entry which is preliminary data.</text>
</comment>
<keyword evidence="1" id="KW-0808">Transferase</keyword>
<keyword evidence="1" id="KW-0012">Acyltransferase</keyword>
<dbReference type="EC" id="2.3.1.-" evidence="1"/>
<evidence type="ECO:0000313" key="2">
    <source>
        <dbReference type="Proteomes" id="UP001637618"/>
    </source>
</evidence>
<name>A0ACC7PI80_9PSED</name>
<proteinExistence type="predicted"/>
<dbReference type="Proteomes" id="UP001637618">
    <property type="component" value="Unassembled WGS sequence"/>
</dbReference>
<keyword evidence="2" id="KW-1185">Reference proteome</keyword>
<organism evidence="1 2">
    <name type="scientific">Pseudomonas imrae</name>
    <dbReference type="NCBI Taxonomy" id="2992837"/>
    <lineage>
        <taxon>Bacteria</taxon>
        <taxon>Pseudomonadati</taxon>
        <taxon>Pseudomonadota</taxon>
        <taxon>Gammaproteobacteria</taxon>
        <taxon>Pseudomonadales</taxon>
        <taxon>Pseudomonadaceae</taxon>
        <taxon>Pseudomonas</taxon>
    </lineage>
</organism>
<dbReference type="EMBL" id="JAPEQY010000014">
    <property type="protein sequence ID" value="MFO2479295.1"/>
    <property type="molecule type" value="Genomic_DNA"/>
</dbReference>